<feature type="domain" description="Disintegrin" evidence="12">
    <location>
        <begin position="479"/>
        <end position="566"/>
    </location>
</feature>
<evidence type="ECO:0000256" key="2">
    <source>
        <dbReference type="ARBA" id="ARBA00022692"/>
    </source>
</evidence>
<feature type="region of interest" description="Disordered" evidence="9">
    <location>
        <begin position="1077"/>
        <end position="1096"/>
    </location>
</feature>
<evidence type="ECO:0000259" key="12">
    <source>
        <dbReference type="PROSITE" id="PS50214"/>
    </source>
</evidence>
<dbReference type="SMART" id="SM00608">
    <property type="entry name" value="ACR"/>
    <property type="match status" value="1"/>
</dbReference>
<feature type="binding site" evidence="8">
    <location>
        <position position="417"/>
    </location>
    <ligand>
        <name>Zn(2+)</name>
        <dbReference type="ChEBI" id="CHEBI:29105"/>
        <note>catalytic</note>
    </ligand>
</feature>
<feature type="binding site" evidence="8">
    <location>
        <position position="411"/>
    </location>
    <ligand>
        <name>Zn(2+)</name>
        <dbReference type="ChEBI" id="CHEBI:29105"/>
        <note>catalytic</note>
    </ligand>
</feature>
<dbReference type="PANTHER" id="PTHR11905:SF237">
    <property type="entry name" value="MIND-MELD, ISOFORM J"/>
    <property type="match status" value="1"/>
</dbReference>
<evidence type="ECO:0000256" key="4">
    <source>
        <dbReference type="ARBA" id="ARBA00023136"/>
    </source>
</evidence>
<dbReference type="Gene3D" id="4.10.70.10">
    <property type="entry name" value="Disintegrin domain"/>
    <property type="match status" value="1"/>
</dbReference>
<keyword evidence="7" id="KW-0245">EGF-like domain</keyword>
<accession>A0A6P4E927</accession>
<evidence type="ECO:0000256" key="6">
    <source>
        <dbReference type="PROSITE-ProRule" id="PRU00068"/>
    </source>
</evidence>
<organism evidence="17">
    <name type="scientific">Drosophila rhopaloa</name>
    <name type="common">Fruit fly</name>
    <dbReference type="NCBI Taxonomy" id="1041015"/>
    <lineage>
        <taxon>Eukaryota</taxon>
        <taxon>Metazoa</taxon>
        <taxon>Ecdysozoa</taxon>
        <taxon>Arthropoda</taxon>
        <taxon>Hexapoda</taxon>
        <taxon>Insecta</taxon>
        <taxon>Pterygota</taxon>
        <taxon>Neoptera</taxon>
        <taxon>Endopterygota</taxon>
        <taxon>Diptera</taxon>
        <taxon>Brachycera</taxon>
        <taxon>Muscomorpha</taxon>
        <taxon>Ephydroidea</taxon>
        <taxon>Drosophilidae</taxon>
        <taxon>Drosophila</taxon>
        <taxon>Sophophora</taxon>
    </lineage>
</organism>
<feature type="disulfide bond" evidence="6">
    <location>
        <begin position="538"/>
        <end position="558"/>
    </location>
</feature>
<evidence type="ECO:0000313" key="16">
    <source>
        <dbReference type="RefSeq" id="XP_016973033.1"/>
    </source>
</evidence>
<dbReference type="GO" id="GO:0046872">
    <property type="term" value="F:metal ion binding"/>
    <property type="evidence" value="ECO:0007669"/>
    <property type="project" value="UniProtKB-KW"/>
</dbReference>
<evidence type="ECO:0000256" key="10">
    <source>
        <dbReference type="SAM" id="SignalP"/>
    </source>
</evidence>
<dbReference type="CTD" id="23531"/>
<dbReference type="RefSeq" id="XP_016973034.1">
    <property type="nucleotide sequence ID" value="XM_017117545.1"/>
</dbReference>
<dbReference type="OrthoDB" id="5951731at2759"/>
<dbReference type="PROSITE" id="PS00022">
    <property type="entry name" value="EGF_1"/>
    <property type="match status" value="1"/>
</dbReference>
<keyword evidence="4" id="KW-0472">Membrane</keyword>
<keyword evidence="8" id="KW-0479">Metal-binding</keyword>
<dbReference type="PROSITE" id="PS50214">
    <property type="entry name" value="DISINTEGRIN_2"/>
    <property type="match status" value="1"/>
</dbReference>
<dbReference type="InterPro" id="IPR034027">
    <property type="entry name" value="Reprolysin_adamalysin"/>
</dbReference>
<feature type="domain" description="Peptidase M12B" evidence="13">
    <location>
        <begin position="270"/>
        <end position="473"/>
    </location>
</feature>
<feature type="binding site" evidence="8">
    <location>
        <position position="407"/>
    </location>
    <ligand>
        <name>Zn(2+)</name>
        <dbReference type="ChEBI" id="CHEBI:29105"/>
        <note>catalytic</note>
    </ligand>
</feature>
<dbReference type="InterPro" id="IPR001762">
    <property type="entry name" value="Disintegrin_dom"/>
</dbReference>
<evidence type="ECO:0000259" key="11">
    <source>
        <dbReference type="PROSITE" id="PS50026"/>
    </source>
</evidence>
<dbReference type="InterPro" id="IPR000742">
    <property type="entry name" value="EGF"/>
</dbReference>
<dbReference type="GO" id="GO:0004222">
    <property type="term" value="F:metalloendopeptidase activity"/>
    <property type="evidence" value="ECO:0007669"/>
    <property type="project" value="InterPro"/>
</dbReference>
<evidence type="ECO:0000256" key="3">
    <source>
        <dbReference type="ARBA" id="ARBA00022989"/>
    </source>
</evidence>
<evidence type="ECO:0000256" key="8">
    <source>
        <dbReference type="PROSITE-ProRule" id="PRU00276"/>
    </source>
</evidence>
<dbReference type="InterPro" id="IPR006586">
    <property type="entry name" value="ADAM_Cys-rich"/>
</dbReference>
<dbReference type="InterPro" id="IPR036436">
    <property type="entry name" value="Disintegrin_dom_sf"/>
</dbReference>
<dbReference type="InterPro" id="IPR024079">
    <property type="entry name" value="MetalloPept_cat_dom_sf"/>
</dbReference>
<dbReference type="EnsemblMetazoa" id="XM_017117546.2">
    <property type="protein sequence ID" value="XP_016973035.1"/>
    <property type="gene ID" value="LOC108040213"/>
</dbReference>
<dbReference type="Pfam" id="PF01421">
    <property type="entry name" value="Reprolysin"/>
    <property type="match status" value="1"/>
</dbReference>
<name>A0A6P4E927_DRORH</name>
<feature type="compositionally biased region" description="Low complexity" evidence="9">
    <location>
        <begin position="1446"/>
        <end position="1465"/>
    </location>
</feature>
<dbReference type="GO" id="GO:0006508">
    <property type="term" value="P:proteolysis"/>
    <property type="evidence" value="ECO:0007669"/>
    <property type="project" value="InterPro"/>
</dbReference>
<dbReference type="PANTHER" id="PTHR11905">
    <property type="entry name" value="ADAM A DISINTEGRIN AND METALLOPROTEASE DOMAIN"/>
    <property type="match status" value="1"/>
</dbReference>
<dbReference type="Pfam" id="PF08516">
    <property type="entry name" value="ADAM_CR"/>
    <property type="match status" value="1"/>
</dbReference>
<dbReference type="EnsemblMetazoa" id="XM_017117547.2">
    <property type="protein sequence ID" value="XP_016973036.1"/>
    <property type="gene ID" value="LOC108040213"/>
</dbReference>
<proteinExistence type="predicted"/>
<dbReference type="RefSeq" id="XP_016973036.1">
    <property type="nucleotide sequence ID" value="XM_017117547.1"/>
</dbReference>
<dbReference type="InterPro" id="IPR001590">
    <property type="entry name" value="Peptidase_M12B"/>
</dbReference>
<feature type="region of interest" description="Disordered" evidence="9">
    <location>
        <begin position="1387"/>
        <end position="1406"/>
    </location>
</feature>
<evidence type="ECO:0000313" key="15">
    <source>
        <dbReference type="Proteomes" id="UP001652680"/>
    </source>
</evidence>
<dbReference type="GeneID" id="108040213"/>
<evidence type="ECO:0000313" key="17">
    <source>
        <dbReference type="RefSeq" id="XP_016973034.1"/>
    </source>
</evidence>
<dbReference type="RefSeq" id="XP_016973033.1">
    <property type="nucleotide sequence ID" value="XM_017117544.1"/>
</dbReference>
<feature type="signal peptide" evidence="10">
    <location>
        <begin position="1"/>
        <end position="21"/>
    </location>
</feature>
<dbReference type="GO" id="GO:0016020">
    <property type="term" value="C:membrane"/>
    <property type="evidence" value="ECO:0007669"/>
    <property type="project" value="UniProtKB-SubCell"/>
</dbReference>
<comment type="caution">
    <text evidence="7">Lacks conserved residue(s) required for the propagation of feature annotation.</text>
</comment>
<protein>
    <submittedName>
        <fullName evidence="16 17">Uncharacterized protein LOC108040213 isoform X1</fullName>
    </submittedName>
</protein>
<evidence type="ECO:0000256" key="7">
    <source>
        <dbReference type="PROSITE-ProRule" id="PRU00076"/>
    </source>
</evidence>
<feature type="region of interest" description="Disordered" evidence="9">
    <location>
        <begin position="85"/>
        <end position="107"/>
    </location>
</feature>
<evidence type="ECO:0000256" key="9">
    <source>
        <dbReference type="SAM" id="MobiDB-lite"/>
    </source>
</evidence>
<comment type="subcellular location">
    <subcellularLocation>
        <location evidence="1">Membrane</location>
        <topology evidence="1">Single-pass type I membrane protein</topology>
    </subcellularLocation>
</comment>
<dbReference type="Gene3D" id="3.40.390.10">
    <property type="entry name" value="Collagenase (Catalytic Domain)"/>
    <property type="match status" value="1"/>
</dbReference>
<feature type="compositionally biased region" description="Low complexity" evidence="9">
    <location>
        <begin position="1160"/>
        <end position="1169"/>
    </location>
</feature>
<keyword evidence="2" id="KW-0812">Transmembrane</keyword>
<dbReference type="EnsemblMetazoa" id="XM_017117545.2">
    <property type="protein sequence ID" value="XP_016973034.1"/>
    <property type="gene ID" value="LOC108040213"/>
</dbReference>
<sequence length="1477" mass="162181">MWIQIAYLIPIIAQLCTFVTSAGEADYTLDDSFWNEESPVGEVERLLKEYRQNQELVRRIGGHYYQIIYPVQLRHHEKMGISTREVSLPKPGQRPRPHDDSGFNRGRTKKHFHRTSLLIKAFNHKFRLDLELNSQLLSPNIQQKHYHVGGYLVDGNRHDIEHCYYHGTVKDYPGASAAFHTCNGVSGVIHIGNETFVIHPFYGGDLSKHPHVIFEARTKANKGCANSGNLDSWRLSRRTKHLSAGVAGVVEEILQAGVGRNKRDVREATKYIETAIIVDKAMFDKRNGSTRAEVIHDAIQVANIADLYFRTLNTRVSVVYIETWGKNQAVIDGSKDISKAISSFNDYTSRNLFQIERDTTQLLTGETFAGGEAGMAVPETVCTPRAVGISVDVNVYEPHLLAGTMAHMIGHNIGMGHDDGREECFCRDWHGCIMAQSIVGQENVQPYKFSECSKKDYIDALRTGHGLCLLNKPNEIELRRNCGNKVVEEDEECDCGTFEECSLDPCCDGITCKLKSEAQCASGACCDQCRLRPKDTICRDSNNECDLPEYCDGEIGQCPSDIYKKNGSPCGHTKTGVSGYCFQGYCPTLSLQCEAIWGYGGSAADRQCYEQFNSKGSINGHCGRDANEHYIKCEPENVQCGTLQCKDGERQPVNDGIDQLYSRTIISIKGQEFECNIHRATSGQVGSNSYPEHGLVKDGTPCGDSLICLNQTCVSLFPHVDQTKCPANSQGQECSEHGVCTNSNRCFCDMGWGGNDCSAVVLLTTAVPTEAVPTSENTIKMEKKETPYENYHGSNTVFLVGVLMSVVGFVFITFTLMALCYRSVVVHRNFSLCLRRKTTTLKYDPPYSKKPIAKSYGGAATAPNHHSVEEVSLDGSSKLVYANQTGFRDKGIHGRRYTTCGEDDQSHAEKGILKKHGYGLVHGEQLKDKWGDDNQSDNLELITQDGTLASTSGGAAASEVERTLKSLNGYHEDILEALRNAATHRGTGTGNTPVGSGSLSEEMLRKTLQDCSNSQLGYSAEQYKRNIGSKSSSRENICDNAAVHAIILDGSGAGLGGMGLGSSVGAAGGGSATISGGIPHGSTLLHHHRSQHQLHQPSAIPLQPQQLDDDDAPSTGPLRIRNLEDLIRQLEHHSSRHMSPSGSEDIRMSETEADRHYRLESSAACSESSQGSNQQIPQSQKTATIHASYSRSCRPRSDEESRFTFAGRYRQPASSGRHAPHQSHSPHAFGHHTHHSHAHGHATHGPHSSHHSSHTHLQQEDEGIYETADHHERNVVDARLDCHETPDSESDDFIQAQQQLARWASEDVVSVVVLDQPPSGTMSDSQPYIDVGPISGAISNSVLHHQHPHQHHGDHQSSAAAAAAAATVASNSIMALPVVPNGISVSQRDYYPSPPSTETESSGSVIQPPIRRALQSADTAAVSQQQQQLLQLPIYQQHPHQHQHPHQLQQQSGDTSSSNNSQSEQVIENGCYPEYKH</sequence>
<feature type="compositionally biased region" description="Polar residues" evidence="9">
    <location>
        <begin position="1170"/>
        <end position="1191"/>
    </location>
</feature>
<dbReference type="SUPFAM" id="SSF57552">
    <property type="entry name" value="Blood coagulation inhibitor (disintegrin)"/>
    <property type="match status" value="1"/>
</dbReference>
<dbReference type="PROSITE" id="PS01186">
    <property type="entry name" value="EGF_2"/>
    <property type="match status" value="1"/>
</dbReference>
<dbReference type="PROSITE" id="PS50215">
    <property type="entry name" value="ADAM_MEPRO"/>
    <property type="match status" value="1"/>
</dbReference>
<feature type="region of interest" description="Disordered" evidence="9">
    <location>
        <begin position="1437"/>
        <end position="1477"/>
    </location>
</feature>
<dbReference type="Proteomes" id="UP001652680">
    <property type="component" value="Unassembled WGS sequence"/>
</dbReference>
<keyword evidence="15" id="KW-1185">Reference proteome</keyword>
<evidence type="ECO:0000313" key="19">
    <source>
        <dbReference type="RefSeq" id="XP_016973036.1"/>
    </source>
</evidence>
<evidence type="ECO:0000256" key="5">
    <source>
        <dbReference type="ARBA" id="ARBA00023157"/>
    </source>
</evidence>
<reference evidence="14" key="3">
    <citation type="submission" date="2025-05" db="UniProtKB">
        <authorList>
            <consortium name="EnsemblMetazoa"/>
        </authorList>
    </citation>
    <scope>IDENTIFICATION</scope>
</reference>
<dbReference type="PROSITE" id="PS50026">
    <property type="entry name" value="EGF_3"/>
    <property type="match status" value="1"/>
</dbReference>
<dbReference type="RefSeq" id="XP_016973035.1">
    <property type="nucleotide sequence ID" value="XM_017117546.1"/>
</dbReference>
<keyword evidence="5 7" id="KW-1015">Disulfide bond</keyword>
<dbReference type="InterPro" id="IPR018358">
    <property type="entry name" value="Disintegrin_CS"/>
</dbReference>
<dbReference type="CDD" id="cd04269">
    <property type="entry name" value="ZnMc_adamalysin_II_like"/>
    <property type="match status" value="1"/>
</dbReference>
<dbReference type="Pfam" id="PF00200">
    <property type="entry name" value="Disintegrin"/>
    <property type="match status" value="1"/>
</dbReference>
<dbReference type="Pfam" id="PF01562">
    <property type="entry name" value="Pep_M12B_propep"/>
    <property type="match status" value="1"/>
</dbReference>
<evidence type="ECO:0000256" key="1">
    <source>
        <dbReference type="ARBA" id="ARBA00004479"/>
    </source>
</evidence>
<keyword evidence="3" id="KW-1133">Transmembrane helix</keyword>
<feature type="compositionally biased region" description="Basic residues" evidence="9">
    <location>
        <begin position="1229"/>
        <end position="1254"/>
    </location>
</feature>
<gene>
    <name evidence="16 17 18 19" type="primary">LOC108040213</name>
    <name evidence="14" type="synonym">108040213</name>
</gene>
<evidence type="ECO:0000313" key="18">
    <source>
        <dbReference type="RefSeq" id="XP_016973035.1"/>
    </source>
</evidence>
<dbReference type="InterPro" id="IPR002870">
    <property type="entry name" value="Peptidase_M12B_N"/>
</dbReference>
<reference evidence="16 17" key="2">
    <citation type="submission" date="2025-04" db="UniProtKB">
        <authorList>
            <consortium name="RefSeq"/>
        </authorList>
    </citation>
    <scope>IDENTIFICATION</scope>
</reference>
<feature type="domain" description="EGF-like" evidence="11">
    <location>
        <begin position="721"/>
        <end position="758"/>
    </location>
</feature>
<dbReference type="PROSITE" id="PS00427">
    <property type="entry name" value="DISINTEGRIN_1"/>
    <property type="match status" value="1"/>
</dbReference>
<feature type="disulfide bond" evidence="7">
    <location>
        <begin position="748"/>
        <end position="757"/>
    </location>
</feature>
<dbReference type="SMART" id="SM00050">
    <property type="entry name" value="DISIN"/>
    <property type="match status" value="1"/>
</dbReference>
<dbReference type="PRINTS" id="PR00289">
    <property type="entry name" value="DISINTEGRIN"/>
</dbReference>
<reference evidence="15" key="1">
    <citation type="journal article" date="2021" name="Elife">
        <title>Highly contiguous assemblies of 101 drosophilid genomes.</title>
        <authorList>
            <person name="Kim B.Y."/>
            <person name="Wang J.R."/>
            <person name="Miller D.E."/>
            <person name="Barmina O."/>
            <person name="Delaney E."/>
            <person name="Thompson A."/>
            <person name="Comeault A.A."/>
            <person name="Peede D."/>
            <person name="D'Agostino E.R."/>
            <person name="Pelaez J."/>
            <person name="Aguilar J.M."/>
            <person name="Haji D."/>
            <person name="Matsunaga T."/>
            <person name="Armstrong E.E."/>
            <person name="Zych M."/>
            <person name="Ogawa Y."/>
            <person name="Stamenkovic-Radak M."/>
            <person name="Jelic M."/>
            <person name="Veselinovic M.S."/>
            <person name="Tanaskovic M."/>
            <person name="Eric P."/>
            <person name="Gao J.J."/>
            <person name="Katoh T.K."/>
            <person name="Toda M.J."/>
            <person name="Watabe H."/>
            <person name="Watada M."/>
            <person name="Davis J.S."/>
            <person name="Moyle L.C."/>
            <person name="Manoli G."/>
            <person name="Bertolini E."/>
            <person name="Kostal V."/>
            <person name="Hawley R.S."/>
            <person name="Takahashi A."/>
            <person name="Jones C.D."/>
            <person name="Price D.K."/>
            <person name="Whiteman N."/>
            <person name="Kopp A."/>
            <person name="Matute D.R."/>
            <person name="Petrov D.A."/>
        </authorList>
    </citation>
    <scope>NUCLEOTIDE SEQUENCE [LARGE SCALE GENOMIC DNA]</scope>
</reference>
<evidence type="ECO:0000259" key="13">
    <source>
        <dbReference type="PROSITE" id="PS50215"/>
    </source>
</evidence>
<feature type="region of interest" description="Disordered" evidence="9">
    <location>
        <begin position="1160"/>
        <end position="1261"/>
    </location>
</feature>
<evidence type="ECO:0000313" key="14">
    <source>
        <dbReference type="EnsemblMetazoa" id="XP_016973034.1"/>
    </source>
</evidence>
<keyword evidence="10" id="KW-0732">Signal</keyword>
<dbReference type="FunFam" id="3.40.390.10:FF:000002">
    <property type="entry name" value="Disintegrin and metalloproteinase domain-containing protein 22"/>
    <property type="match status" value="1"/>
</dbReference>
<dbReference type="SUPFAM" id="SSF55486">
    <property type="entry name" value="Metalloproteases ('zincins'), catalytic domain"/>
    <property type="match status" value="1"/>
</dbReference>
<feature type="chain" id="PRO_5044647165" evidence="10">
    <location>
        <begin position="22"/>
        <end position="1477"/>
    </location>
</feature>
<keyword evidence="8" id="KW-0862">Zinc</keyword>
<dbReference type="FunFam" id="4.10.70.10:FF:000001">
    <property type="entry name" value="Disintegrin and metalloproteinase domain-containing protein 22"/>
    <property type="match status" value="1"/>
</dbReference>